<accession>W4KEE6</accession>
<evidence type="ECO:0000313" key="2">
    <source>
        <dbReference type="Proteomes" id="UP000030671"/>
    </source>
</evidence>
<dbReference type="Proteomes" id="UP000030671">
    <property type="component" value="Unassembled WGS sequence"/>
</dbReference>
<keyword evidence="2" id="KW-1185">Reference proteome</keyword>
<dbReference type="KEGG" id="hir:HETIRDRAFT_314822"/>
<evidence type="ECO:0000313" key="1">
    <source>
        <dbReference type="EMBL" id="ETW83431.1"/>
    </source>
</evidence>
<protein>
    <recommendedName>
        <fullName evidence="3">Amidoligase enzyme</fullName>
    </recommendedName>
</protein>
<gene>
    <name evidence="1" type="ORF">HETIRDRAFT_314822</name>
</gene>
<sequence>MSGCLPGSAYKFYEEASSSKPRTVFTQSSDGYCFGIEIELTLSPKVQNIHQFHSSLLPGPMEDDGTYPWEQMATALTMLLDRVLWDRGMGRASQRQSYDKWCVTFDDTIQPPRGFSGFEIISPILTTEMDWRVVIETIYAVVDAYFIIQASPSCGTHVHITPGRRTWNVADLRALSKAIVLWDPVIEGLLPEERRIDAPDSWHRSNIHGQLALHLEQFHSDGFDHLFQMIDDIDDRDEIVDFISPDKAWAWNFCHVKEACGTVEFRKPPMALTSSAAVAWIEFTLMFVRAATGMEMGYWEGVGSQNARPSIRALESFVCLGLMPGTIDGKSGLTLFQDLTTSRSGGSAGPCLVAQL</sequence>
<reference evidence="1 2" key="1">
    <citation type="journal article" date="2012" name="New Phytol.">
        <title>Insight into trade-off between wood decay and parasitism from the genome of a fungal forest pathogen.</title>
        <authorList>
            <person name="Olson A."/>
            <person name="Aerts A."/>
            <person name="Asiegbu F."/>
            <person name="Belbahri L."/>
            <person name="Bouzid O."/>
            <person name="Broberg A."/>
            <person name="Canback B."/>
            <person name="Coutinho P.M."/>
            <person name="Cullen D."/>
            <person name="Dalman K."/>
            <person name="Deflorio G."/>
            <person name="van Diepen L.T."/>
            <person name="Dunand C."/>
            <person name="Duplessis S."/>
            <person name="Durling M."/>
            <person name="Gonthier P."/>
            <person name="Grimwood J."/>
            <person name="Fossdal C.G."/>
            <person name="Hansson D."/>
            <person name="Henrissat B."/>
            <person name="Hietala A."/>
            <person name="Himmelstrand K."/>
            <person name="Hoffmeister D."/>
            <person name="Hogberg N."/>
            <person name="James T.Y."/>
            <person name="Karlsson M."/>
            <person name="Kohler A."/>
            <person name="Kues U."/>
            <person name="Lee Y.H."/>
            <person name="Lin Y.C."/>
            <person name="Lind M."/>
            <person name="Lindquist E."/>
            <person name="Lombard V."/>
            <person name="Lucas S."/>
            <person name="Lunden K."/>
            <person name="Morin E."/>
            <person name="Murat C."/>
            <person name="Park J."/>
            <person name="Raffaello T."/>
            <person name="Rouze P."/>
            <person name="Salamov A."/>
            <person name="Schmutz J."/>
            <person name="Solheim H."/>
            <person name="Stahlberg J."/>
            <person name="Velez H."/>
            <person name="de Vries R.P."/>
            <person name="Wiebenga A."/>
            <person name="Woodward S."/>
            <person name="Yakovlev I."/>
            <person name="Garbelotto M."/>
            <person name="Martin F."/>
            <person name="Grigoriev I.V."/>
            <person name="Stenlid J."/>
        </authorList>
    </citation>
    <scope>NUCLEOTIDE SEQUENCE [LARGE SCALE GENOMIC DNA]</scope>
    <source>
        <strain evidence="1 2">TC 32-1</strain>
    </source>
</reference>
<dbReference type="eggNOG" id="ENOG502SUNA">
    <property type="taxonomic scope" value="Eukaryota"/>
</dbReference>
<dbReference type="AlphaFoldDB" id="W4KEE6"/>
<dbReference type="GeneID" id="20670162"/>
<dbReference type="InParanoid" id="W4KEE6"/>
<dbReference type="RefSeq" id="XP_009545679.1">
    <property type="nucleotide sequence ID" value="XM_009547384.1"/>
</dbReference>
<evidence type="ECO:0008006" key="3">
    <source>
        <dbReference type="Google" id="ProtNLM"/>
    </source>
</evidence>
<dbReference type="Pfam" id="PF12224">
    <property type="entry name" value="Amidoligase_2"/>
    <property type="match status" value="1"/>
</dbReference>
<organism evidence="1 2">
    <name type="scientific">Heterobasidion irregulare (strain TC 32-1)</name>
    <dbReference type="NCBI Taxonomy" id="747525"/>
    <lineage>
        <taxon>Eukaryota</taxon>
        <taxon>Fungi</taxon>
        <taxon>Dikarya</taxon>
        <taxon>Basidiomycota</taxon>
        <taxon>Agaricomycotina</taxon>
        <taxon>Agaricomycetes</taxon>
        <taxon>Russulales</taxon>
        <taxon>Bondarzewiaceae</taxon>
        <taxon>Heterobasidion</taxon>
        <taxon>Heterobasidion annosum species complex</taxon>
    </lineage>
</organism>
<proteinExistence type="predicted"/>
<dbReference type="InterPro" id="IPR022025">
    <property type="entry name" value="Amidoligase_2"/>
</dbReference>
<dbReference type="PANTHER" id="PTHR36847:SF1">
    <property type="entry name" value="AMIDOLIGASE ENZYME"/>
    <property type="match status" value="1"/>
</dbReference>
<dbReference type="OrthoDB" id="5291055at2759"/>
<dbReference type="HOGENOM" id="CLU_039967_0_0_1"/>
<name>W4KEE6_HETIT</name>
<dbReference type="PANTHER" id="PTHR36847">
    <property type="entry name" value="AMIDOLIGASE ENZYME"/>
    <property type="match status" value="1"/>
</dbReference>
<dbReference type="EMBL" id="KI925457">
    <property type="protein sequence ID" value="ETW83431.1"/>
    <property type="molecule type" value="Genomic_DNA"/>
</dbReference>